<dbReference type="EMBL" id="MG428991">
    <property type="protein sequence ID" value="AUG87952.1"/>
    <property type="molecule type" value="Genomic_DNA"/>
</dbReference>
<gene>
    <name evidence="1" type="ORF">CPT_May_038</name>
</gene>
<proteinExistence type="predicted"/>
<evidence type="ECO:0000313" key="2">
    <source>
        <dbReference type="Proteomes" id="UP000241345"/>
    </source>
</evidence>
<dbReference type="Proteomes" id="UP000241345">
    <property type="component" value="Segment"/>
</dbReference>
<reference evidence="2" key="1">
    <citation type="submission" date="2017-11" db="EMBL/GenBank/DDBJ databases">
        <title>Complete Genome of Klebsiella pneumoniae Myophage May.</title>
        <authorList>
            <person name="Nguyen K."/>
            <person name="Bonasera R."/>
            <person name="Gill J.J."/>
            <person name="Liu M."/>
        </authorList>
    </citation>
    <scope>NUCLEOTIDE SEQUENCE [LARGE SCALE GENOMIC DNA]</scope>
</reference>
<sequence length="43" mass="4692">MASRHQHIGEVGGANPHHADNIMSLLMRVHNVASKGNTKVSCW</sequence>
<name>A0A2H5BNP4_9CAUD</name>
<evidence type="ECO:0000313" key="1">
    <source>
        <dbReference type="EMBL" id="AUG87952.1"/>
    </source>
</evidence>
<reference evidence="1 2" key="2">
    <citation type="journal article" date="2019" name="Microbiol. Resour. Announc.">
        <title>Complete Genome Sequence of Klebsiella pneumoniae Myophage May.</title>
        <authorList>
            <person name="Nguyen K.T."/>
            <person name="Bonasera R."/>
            <person name="Benson G."/>
            <person name="Hernandez-Morales A.C."/>
            <person name="Gill J.J."/>
            <person name="Liu M."/>
        </authorList>
    </citation>
    <scope>NUCLEOTIDE SEQUENCE [LARGE SCALE GENOMIC DNA]</scope>
</reference>
<accession>A0A2H5BNP4</accession>
<keyword evidence="2" id="KW-1185">Reference proteome</keyword>
<organism evidence="1 2">
    <name type="scientific">Klebsiella phage May</name>
    <dbReference type="NCBI Taxonomy" id="2054272"/>
    <lineage>
        <taxon>Viruses</taxon>
        <taxon>Duplodnaviria</taxon>
        <taxon>Heunggongvirae</taxon>
        <taxon>Uroviricota</taxon>
        <taxon>Caudoviricetes</taxon>
        <taxon>Pantevenvirales</taxon>
        <taxon>Ackermannviridae</taxon>
        <taxon>Taipeivirus</taxon>
        <taxon>Taipeivirus may</taxon>
    </lineage>
</organism>
<protein>
    <submittedName>
        <fullName evidence="1">Uncharacterized protein</fullName>
    </submittedName>
</protein>